<evidence type="ECO:0000259" key="2">
    <source>
        <dbReference type="Pfam" id="PF05065"/>
    </source>
</evidence>
<proteinExistence type="predicted"/>
<comment type="caution">
    <text evidence="3">The sequence shown here is derived from an EMBL/GenBank/DDBJ whole genome shotgun (WGS) entry which is preliminary data.</text>
</comment>
<name>A0A3N2DDC6_9MICO</name>
<dbReference type="Pfam" id="PF05065">
    <property type="entry name" value="Phage_capsid"/>
    <property type="match status" value="1"/>
</dbReference>
<dbReference type="AlphaFoldDB" id="A0A3N2DDC6"/>
<accession>A0A3N2DDC6</accession>
<feature type="domain" description="Phage capsid-like C-terminal" evidence="2">
    <location>
        <begin position="12"/>
        <end position="299"/>
    </location>
</feature>
<dbReference type="InterPro" id="IPR024455">
    <property type="entry name" value="Phage_capsid"/>
</dbReference>
<gene>
    <name evidence="3" type="ORF">EDD28_2399</name>
</gene>
<dbReference type="SUPFAM" id="SSF56563">
    <property type="entry name" value="Major capsid protein gp5"/>
    <property type="match status" value="1"/>
</dbReference>
<evidence type="ECO:0000313" key="3">
    <source>
        <dbReference type="EMBL" id="ROR97791.1"/>
    </source>
</evidence>
<dbReference type="Gene3D" id="3.30.2320.10">
    <property type="entry name" value="hypothetical protein PF0899 domain"/>
    <property type="match status" value="1"/>
</dbReference>
<reference evidence="3 4" key="1">
    <citation type="submission" date="2018-11" db="EMBL/GenBank/DDBJ databases">
        <title>Sequencing the genomes of 1000 actinobacteria strains.</title>
        <authorList>
            <person name="Klenk H.-P."/>
        </authorList>
    </citation>
    <scope>NUCLEOTIDE SEQUENCE [LARGE SCALE GENOMIC DNA]</scope>
    <source>
        <strain evidence="3 4">DSM 13521</strain>
    </source>
</reference>
<dbReference type="EMBL" id="RKHQ01000001">
    <property type="protein sequence ID" value="ROR97791.1"/>
    <property type="molecule type" value="Genomic_DNA"/>
</dbReference>
<organism evidence="3 4">
    <name type="scientific">Salana multivorans</name>
    <dbReference type="NCBI Taxonomy" id="120377"/>
    <lineage>
        <taxon>Bacteria</taxon>
        <taxon>Bacillati</taxon>
        <taxon>Actinomycetota</taxon>
        <taxon>Actinomycetes</taxon>
        <taxon>Micrococcales</taxon>
        <taxon>Beutenbergiaceae</taxon>
        <taxon>Salana</taxon>
    </lineage>
</organism>
<dbReference type="InterPro" id="IPR054612">
    <property type="entry name" value="Phage_capsid-like_C"/>
</dbReference>
<dbReference type="Proteomes" id="UP000275356">
    <property type="component" value="Unassembled WGS sequence"/>
</dbReference>
<dbReference type="NCBIfam" id="TIGR01554">
    <property type="entry name" value="major_cap_HK97"/>
    <property type="match status" value="1"/>
</dbReference>
<dbReference type="OrthoDB" id="3233650at2"/>
<protein>
    <submittedName>
        <fullName evidence="3">HK97 family phage major capsid protein</fullName>
    </submittedName>
</protein>
<comment type="subcellular location">
    <subcellularLocation>
        <location evidence="1">Virion</location>
    </subcellularLocation>
</comment>
<evidence type="ECO:0000256" key="1">
    <source>
        <dbReference type="ARBA" id="ARBA00004328"/>
    </source>
</evidence>
<dbReference type="RefSeq" id="WP_123739781.1">
    <property type="nucleotide sequence ID" value="NZ_RKHQ01000001.1"/>
</dbReference>
<sequence>MAGIDINRTTSGITLPKEVSAEIWAKTQEASFVQQRARRIELPGGGVDVPIITGDPVATWVSETDEKPVSRSTFGTKNIKGYTLAVIEPFSNQFRRDLPALYNALVGRLPGVLAKTFDQTAFGFQASPGTGFDTLASAPAVSLTTPGANRTQYDQFLAALESVATVGGSDVTGWALSVQAEIAAMGAKDEQGRPLFIDSIRDQGSIGQVLARPAWKTAHAYKPGTAGSPGTPATLGIAGDWDSAVWGFVEGLSISISDQATLNDGGTAIHLWQRNMFAVRVEFEVGFAVRDVNRFVRLTGNTPS</sequence>
<evidence type="ECO:0000313" key="4">
    <source>
        <dbReference type="Proteomes" id="UP000275356"/>
    </source>
</evidence>
<dbReference type="Gene3D" id="3.30.2400.10">
    <property type="entry name" value="Major capsid protein gp5"/>
    <property type="match status" value="1"/>
</dbReference>
<keyword evidence="4" id="KW-1185">Reference proteome</keyword>